<gene>
    <name evidence="3" type="primary">cheD</name>
    <name evidence="4" type="ORF">HYR64_06535</name>
</gene>
<comment type="caution">
    <text evidence="4">The sequence shown here is derived from an EMBL/GenBank/DDBJ whole genome shotgun (WGS) entry which is preliminary data.</text>
</comment>
<protein>
    <recommendedName>
        <fullName evidence="3">Probable chemoreceptor glutamine deamidase CheD</fullName>
        <ecNumber evidence="3">3.5.1.44</ecNumber>
    </recommendedName>
</protein>
<reference evidence="4" key="1">
    <citation type="submission" date="2020-07" db="EMBL/GenBank/DDBJ databases">
        <title>Huge and variable diversity of episymbiotic CPR bacteria and DPANN archaea in groundwater ecosystems.</title>
        <authorList>
            <person name="He C.Y."/>
            <person name="Keren R."/>
            <person name="Whittaker M."/>
            <person name="Farag I.F."/>
            <person name="Doudna J."/>
            <person name="Cate J.H.D."/>
            <person name="Banfield J.F."/>
        </authorList>
    </citation>
    <scope>NUCLEOTIDE SEQUENCE</scope>
    <source>
        <strain evidence="4">NC_groundwater_17_Pr7_B-0.1um_64_12</strain>
    </source>
</reference>
<comment type="similarity">
    <text evidence="3">Belongs to the CheD family.</text>
</comment>
<dbReference type="PANTHER" id="PTHR35147">
    <property type="entry name" value="CHEMORECEPTOR GLUTAMINE DEAMIDASE CHED-RELATED"/>
    <property type="match status" value="1"/>
</dbReference>
<dbReference type="AlphaFoldDB" id="A0A931PUN6"/>
<dbReference type="Gene3D" id="3.30.1330.200">
    <property type="match status" value="1"/>
</dbReference>
<comment type="function">
    <text evidence="3">Probably deamidates glutamine residues to glutamate on methyl-accepting chemotaxis receptors (MCPs), playing an important role in chemotaxis.</text>
</comment>
<dbReference type="Pfam" id="PF03975">
    <property type="entry name" value="CheD"/>
    <property type="match status" value="1"/>
</dbReference>
<keyword evidence="1 3" id="KW-0145">Chemotaxis</keyword>
<dbReference type="SUPFAM" id="SSF64438">
    <property type="entry name" value="CNF1/YfiH-like putative cysteine hydrolases"/>
    <property type="match status" value="1"/>
</dbReference>
<organism evidence="4 5">
    <name type="scientific">Fimbriimonas ginsengisoli</name>
    <dbReference type="NCBI Taxonomy" id="1005039"/>
    <lineage>
        <taxon>Bacteria</taxon>
        <taxon>Bacillati</taxon>
        <taxon>Armatimonadota</taxon>
        <taxon>Fimbriimonadia</taxon>
        <taxon>Fimbriimonadales</taxon>
        <taxon>Fimbriimonadaceae</taxon>
        <taxon>Fimbriimonas</taxon>
    </lineage>
</organism>
<dbReference type="GO" id="GO:0006935">
    <property type="term" value="P:chemotaxis"/>
    <property type="evidence" value="ECO:0007669"/>
    <property type="project" value="UniProtKB-UniRule"/>
</dbReference>
<evidence type="ECO:0000256" key="3">
    <source>
        <dbReference type="HAMAP-Rule" id="MF_01440"/>
    </source>
</evidence>
<dbReference type="Proteomes" id="UP000727962">
    <property type="component" value="Unassembled WGS sequence"/>
</dbReference>
<dbReference type="PANTHER" id="PTHR35147:SF1">
    <property type="entry name" value="CHEMORECEPTOR GLUTAMINE DEAMIDASE CHED-RELATED"/>
    <property type="match status" value="1"/>
</dbReference>
<sequence length="162" mass="16680">MSDIQVVKGEGQLTIPGLAAGIGLCALDATAEVGGMVHIVLPISPTDRTPGRVGMYANTALPALLDMMEQAGAQRDRVRAAFAGGAQPVTGDKAESAQSLQIGVRNIEAVLKALTDLGIPLTDQDTGGHLARRLVFSVDNGVVTVQMANGPERLLSNLGGKL</sequence>
<comment type="catalytic activity">
    <reaction evidence="3">
        <text>L-glutaminyl-[protein] + H2O = L-glutamyl-[protein] + NH4(+)</text>
        <dbReference type="Rhea" id="RHEA:16441"/>
        <dbReference type="Rhea" id="RHEA-COMP:10207"/>
        <dbReference type="Rhea" id="RHEA-COMP:10208"/>
        <dbReference type="ChEBI" id="CHEBI:15377"/>
        <dbReference type="ChEBI" id="CHEBI:28938"/>
        <dbReference type="ChEBI" id="CHEBI:29973"/>
        <dbReference type="ChEBI" id="CHEBI:30011"/>
        <dbReference type="EC" id="3.5.1.44"/>
    </reaction>
</comment>
<dbReference type="CDD" id="cd16352">
    <property type="entry name" value="CheD"/>
    <property type="match status" value="1"/>
</dbReference>
<dbReference type="InterPro" id="IPR005659">
    <property type="entry name" value="Chemorcpt_Glu_NH3ase_CheD"/>
</dbReference>
<evidence type="ECO:0000256" key="2">
    <source>
        <dbReference type="ARBA" id="ARBA00022801"/>
    </source>
</evidence>
<name>A0A931PUN6_FIMGI</name>
<keyword evidence="2 3" id="KW-0378">Hydrolase</keyword>
<evidence type="ECO:0000313" key="5">
    <source>
        <dbReference type="Proteomes" id="UP000727962"/>
    </source>
</evidence>
<dbReference type="HAMAP" id="MF_01440">
    <property type="entry name" value="CheD"/>
    <property type="match status" value="1"/>
</dbReference>
<evidence type="ECO:0000313" key="4">
    <source>
        <dbReference type="EMBL" id="MBI1756747.1"/>
    </source>
</evidence>
<evidence type="ECO:0000256" key="1">
    <source>
        <dbReference type="ARBA" id="ARBA00022500"/>
    </source>
</evidence>
<accession>A0A931PUN6</accession>
<dbReference type="EMBL" id="JACOSL010000039">
    <property type="protein sequence ID" value="MBI1756747.1"/>
    <property type="molecule type" value="Genomic_DNA"/>
</dbReference>
<proteinExistence type="inferred from homology"/>
<dbReference type="InterPro" id="IPR011324">
    <property type="entry name" value="Cytotoxic_necrot_fac-like_cat"/>
</dbReference>
<dbReference type="GO" id="GO:0050568">
    <property type="term" value="F:protein-glutamine glutaminase activity"/>
    <property type="evidence" value="ECO:0007669"/>
    <property type="project" value="UniProtKB-UniRule"/>
</dbReference>
<dbReference type="EC" id="3.5.1.44" evidence="3"/>
<dbReference type="InterPro" id="IPR038592">
    <property type="entry name" value="CheD-like_sf"/>
</dbReference>